<dbReference type="PROSITE" id="PS51099">
    <property type="entry name" value="PTS_EIIB_TYPE_2"/>
    <property type="match status" value="1"/>
</dbReference>
<sequence>MQGRPVKILIACGSGIATSTLAAQGVREICEERGIEAVIQKSNMSEVMSKASQVDIVFTTNMYREELPVPLMSVTALITGIGEEAVKKKCGDLLEEVASKI</sequence>
<accession>A0A923RPW0</accession>
<dbReference type="RefSeq" id="WP_186875516.1">
    <property type="nucleotide sequence ID" value="NZ_JACOPF010000001.1"/>
</dbReference>
<gene>
    <name evidence="3" type="ORF">H8S37_08350</name>
</gene>
<dbReference type="EMBL" id="JACOPF010000001">
    <property type="protein sequence ID" value="MBC5688934.1"/>
    <property type="molecule type" value="Genomic_DNA"/>
</dbReference>
<dbReference type="SUPFAM" id="SSF52794">
    <property type="entry name" value="PTS system IIB component-like"/>
    <property type="match status" value="1"/>
</dbReference>
<evidence type="ECO:0000313" key="3">
    <source>
        <dbReference type="EMBL" id="MBC5688934.1"/>
    </source>
</evidence>
<dbReference type="InterPro" id="IPR036095">
    <property type="entry name" value="PTS_EIIB-like_sf"/>
</dbReference>
<keyword evidence="3" id="KW-0762">Sugar transport</keyword>
<evidence type="ECO:0000259" key="2">
    <source>
        <dbReference type="PROSITE" id="PS51099"/>
    </source>
</evidence>
<comment type="caution">
    <text evidence="3">The sequence shown here is derived from an EMBL/GenBank/DDBJ whole genome shotgun (WGS) entry which is preliminary data.</text>
</comment>
<dbReference type="Pfam" id="PF02302">
    <property type="entry name" value="PTS_IIB"/>
    <property type="match status" value="1"/>
</dbReference>
<name>A0A923RPW0_9FIRM</name>
<protein>
    <submittedName>
        <fullName evidence="3">PTS sugar transporter subunit IIB</fullName>
    </submittedName>
</protein>
<dbReference type="GO" id="GO:0008982">
    <property type="term" value="F:protein-N(PI)-phosphohistidine-sugar phosphotransferase activity"/>
    <property type="evidence" value="ECO:0007669"/>
    <property type="project" value="InterPro"/>
</dbReference>
<keyword evidence="3" id="KW-0813">Transport</keyword>
<dbReference type="InterPro" id="IPR013011">
    <property type="entry name" value="PTS_EIIB_2"/>
</dbReference>
<keyword evidence="1" id="KW-0808">Transferase</keyword>
<keyword evidence="4" id="KW-1185">Reference proteome</keyword>
<dbReference type="Proteomes" id="UP000652477">
    <property type="component" value="Unassembled WGS sequence"/>
</dbReference>
<dbReference type="InterPro" id="IPR003501">
    <property type="entry name" value="PTS_EIIB_2/3"/>
</dbReference>
<feature type="domain" description="PTS EIIB type-2" evidence="2">
    <location>
        <begin position="6"/>
        <end position="98"/>
    </location>
</feature>
<reference evidence="3" key="1">
    <citation type="submission" date="2020-08" db="EMBL/GenBank/DDBJ databases">
        <title>Genome public.</title>
        <authorList>
            <person name="Liu C."/>
            <person name="Sun Q."/>
        </authorList>
    </citation>
    <scope>NUCLEOTIDE SEQUENCE</scope>
    <source>
        <strain evidence="3">NSJ-55</strain>
    </source>
</reference>
<evidence type="ECO:0000256" key="1">
    <source>
        <dbReference type="ARBA" id="ARBA00022679"/>
    </source>
</evidence>
<dbReference type="Gene3D" id="3.40.50.2300">
    <property type="match status" value="1"/>
</dbReference>
<dbReference type="GO" id="GO:0009401">
    <property type="term" value="P:phosphoenolpyruvate-dependent sugar phosphotransferase system"/>
    <property type="evidence" value="ECO:0007669"/>
    <property type="project" value="InterPro"/>
</dbReference>
<evidence type="ECO:0000313" key="4">
    <source>
        <dbReference type="Proteomes" id="UP000652477"/>
    </source>
</evidence>
<organism evidence="3 4">
    <name type="scientific">Mediterraneibacter hominis</name>
    <dbReference type="NCBI Taxonomy" id="2763054"/>
    <lineage>
        <taxon>Bacteria</taxon>
        <taxon>Bacillati</taxon>
        <taxon>Bacillota</taxon>
        <taxon>Clostridia</taxon>
        <taxon>Lachnospirales</taxon>
        <taxon>Lachnospiraceae</taxon>
        <taxon>Mediterraneibacter</taxon>
    </lineage>
</organism>
<proteinExistence type="predicted"/>
<dbReference type="AlphaFoldDB" id="A0A923RPW0"/>
<dbReference type="CDD" id="cd05566">
    <property type="entry name" value="PTS_IIB_galactitol"/>
    <property type="match status" value="1"/>
</dbReference>